<dbReference type="Proteomes" id="UP000076837">
    <property type="component" value="Unassembled WGS sequence"/>
</dbReference>
<accession>A0A163J8R5</accession>
<evidence type="ECO:0000313" key="2">
    <source>
        <dbReference type="Proteomes" id="UP000076837"/>
    </source>
</evidence>
<dbReference type="Pfam" id="PF26639">
    <property type="entry name" value="Het-6_barrel"/>
    <property type="match status" value="1"/>
</dbReference>
<protein>
    <submittedName>
        <fullName evidence="1">Uncharacterized protein</fullName>
    </submittedName>
</protein>
<name>A0A163J8R5_DIDRA</name>
<keyword evidence="2" id="KW-1185">Reference proteome</keyword>
<dbReference type="EMBL" id="JYNV01000112">
    <property type="protein sequence ID" value="KZM26217.1"/>
    <property type="molecule type" value="Genomic_DNA"/>
</dbReference>
<comment type="caution">
    <text evidence="1">The sequence shown here is derived from an EMBL/GenBank/DDBJ whole genome shotgun (WGS) entry which is preliminary data.</text>
</comment>
<sequence>MFKIAQSVEEECYHHRQRQTRKEAFWLTMCAGLEDSSDRATSISERRFDHFRYFQSWEDWFRGPRTSYQTLDLQLRSVTECISSVSRGGTFITTEQGRMSWAPENSVLGDVVAVLTGGRVQIVLRPHGGHYYVVGGAYLHGIMDGEAIEETRDLEYLELH</sequence>
<proteinExistence type="predicted"/>
<gene>
    <name evidence="1" type="ORF">ST47_g2646</name>
</gene>
<organism evidence="1 2">
    <name type="scientific">Didymella rabiei</name>
    <name type="common">Chickpea ascochyta blight fungus</name>
    <name type="synonym">Mycosphaerella rabiei</name>
    <dbReference type="NCBI Taxonomy" id="5454"/>
    <lineage>
        <taxon>Eukaryota</taxon>
        <taxon>Fungi</taxon>
        <taxon>Dikarya</taxon>
        <taxon>Ascomycota</taxon>
        <taxon>Pezizomycotina</taxon>
        <taxon>Dothideomycetes</taxon>
        <taxon>Pleosporomycetidae</taxon>
        <taxon>Pleosporales</taxon>
        <taxon>Pleosporineae</taxon>
        <taxon>Didymellaceae</taxon>
        <taxon>Ascochyta</taxon>
    </lineage>
</organism>
<evidence type="ECO:0000313" key="1">
    <source>
        <dbReference type="EMBL" id="KZM26217.1"/>
    </source>
</evidence>
<dbReference type="OrthoDB" id="5416609at2759"/>
<reference evidence="1 2" key="1">
    <citation type="journal article" date="2016" name="Sci. Rep.">
        <title>Draft genome sequencing and secretome analysis of fungal phytopathogen Ascochyta rabiei provides insight into the necrotrophic effector repertoire.</title>
        <authorList>
            <person name="Verma S."/>
            <person name="Gazara R.K."/>
            <person name="Nizam S."/>
            <person name="Parween S."/>
            <person name="Chattopadhyay D."/>
            <person name="Verma P.K."/>
        </authorList>
    </citation>
    <scope>NUCLEOTIDE SEQUENCE [LARGE SCALE GENOMIC DNA]</scope>
    <source>
        <strain evidence="1 2">ArDII</strain>
    </source>
</reference>
<dbReference type="AlphaFoldDB" id="A0A163J8R5"/>